<feature type="chain" id="PRO_5018789684" evidence="1">
    <location>
        <begin position="26"/>
        <end position="216"/>
    </location>
</feature>
<dbReference type="Proteomes" id="UP000784294">
    <property type="component" value="Unassembled WGS sequence"/>
</dbReference>
<gene>
    <name evidence="2" type="ORF">PXEA_LOCUS6675</name>
</gene>
<dbReference type="AlphaFoldDB" id="A0A3S5A6G9"/>
<proteinExistence type="predicted"/>
<evidence type="ECO:0000313" key="2">
    <source>
        <dbReference type="EMBL" id="VEL13235.1"/>
    </source>
</evidence>
<organism evidence="2 3">
    <name type="scientific">Protopolystoma xenopodis</name>
    <dbReference type="NCBI Taxonomy" id="117903"/>
    <lineage>
        <taxon>Eukaryota</taxon>
        <taxon>Metazoa</taxon>
        <taxon>Spiralia</taxon>
        <taxon>Lophotrochozoa</taxon>
        <taxon>Platyhelminthes</taxon>
        <taxon>Monogenea</taxon>
        <taxon>Polyopisthocotylea</taxon>
        <taxon>Polystomatidea</taxon>
        <taxon>Polystomatidae</taxon>
        <taxon>Protopolystoma</taxon>
    </lineage>
</organism>
<sequence>MPRCELRRLLSIFATMVLPGLSTWGSHVINEMLEEEESFAWSRVNTSIVVDAFGCSLLQIKPMSYMAWLTPYNIRMSGDISYLNQTCIETYEQVEVTRMVSPRLGIEFLSRDKFCLDEWLGEIENVDTEVNKAFTAFPKVICYEIEDSERQIYLLELEMTPTKRLQNIAMVREHPDRLYVLTNDSFNPSCSTLHLMHAEFKKCKSNEIPYLDVEIV</sequence>
<protein>
    <submittedName>
        <fullName evidence="2">Uncharacterized protein</fullName>
    </submittedName>
</protein>
<evidence type="ECO:0000256" key="1">
    <source>
        <dbReference type="SAM" id="SignalP"/>
    </source>
</evidence>
<dbReference type="EMBL" id="CAAALY010017130">
    <property type="protein sequence ID" value="VEL13235.1"/>
    <property type="molecule type" value="Genomic_DNA"/>
</dbReference>
<name>A0A3S5A6G9_9PLAT</name>
<comment type="caution">
    <text evidence="2">The sequence shown here is derived from an EMBL/GenBank/DDBJ whole genome shotgun (WGS) entry which is preliminary data.</text>
</comment>
<accession>A0A3S5A6G9</accession>
<keyword evidence="3" id="KW-1185">Reference proteome</keyword>
<evidence type="ECO:0000313" key="3">
    <source>
        <dbReference type="Proteomes" id="UP000784294"/>
    </source>
</evidence>
<reference evidence="2" key="1">
    <citation type="submission" date="2018-11" db="EMBL/GenBank/DDBJ databases">
        <authorList>
            <consortium name="Pathogen Informatics"/>
        </authorList>
    </citation>
    <scope>NUCLEOTIDE SEQUENCE</scope>
</reference>
<keyword evidence="1" id="KW-0732">Signal</keyword>
<feature type="signal peptide" evidence="1">
    <location>
        <begin position="1"/>
        <end position="25"/>
    </location>
</feature>